<dbReference type="CDD" id="cd11477">
    <property type="entry name" value="SLC5sbd_u1"/>
    <property type="match status" value="1"/>
</dbReference>
<dbReference type="Proteomes" id="UP000198757">
    <property type="component" value="Unassembled WGS sequence"/>
</dbReference>
<evidence type="ECO:0000256" key="9">
    <source>
        <dbReference type="ARBA" id="ARBA00023065"/>
    </source>
</evidence>
<keyword evidence="7 14" id="KW-1133">Transmembrane helix</keyword>
<evidence type="ECO:0000256" key="2">
    <source>
        <dbReference type="ARBA" id="ARBA00006434"/>
    </source>
</evidence>
<feature type="transmembrane region" description="Helical" evidence="14">
    <location>
        <begin position="265"/>
        <end position="285"/>
    </location>
</feature>
<dbReference type="AlphaFoldDB" id="A0A1G6TYN1"/>
<organism evidence="15 16">
    <name type="scientific">Niabella drilacis (strain DSM 25811 / CCM 8410 / CCUG 62505 / LMG 26954 / E90)</name>
    <dbReference type="NCBI Taxonomy" id="1285928"/>
    <lineage>
        <taxon>Bacteria</taxon>
        <taxon>Pseudomonadati</taxon>
        <taxon>Bacteroidota</taxon>
        <taxon>Chitinophagia</taxon>
        <taxon>Chitinophagales</taxon>
        <taxon>Chitinophagaceae</taxon>
        <taxon>Niabella</taxon>
    </lineage>
</organism>
<keyword evidence="11" id="KW-0739">Sodium transport</keyword>
<dbReference type="InterPro" id="IPR050277">
    <property type="entry name" value="Sodium:Solute_Symporter"/>
</dbReference>
<dbReference type="InterPro" id="IPR001734">
    <property type="entry name" value="Na/solute_symporter"/>
</dbReference>
<feature type="transmembrane region" description="Helical" evidence="14">
    <location>
        <begin position="128"/>
        <end position="151"/>
    </location>
</feature>
<feature type="transmembrane region" description="Helical" evidence="14">
    <location>
        <begin position="6"/>
        <end position="25"/>
    </location>
</feature>
<dbReference type="Gene3D" id="1.20.1730.10">
    <property type="entry name" value="Sodium/glucose cotransporter"/>
    <property type="match status" value="1"/>
</dbReference>
<dbReference type="GO" id="GO:0015824">
    <property type="term" value="P:proline transport"/>
    <property type="evidence" value="ECO:0007669"/>
    <property type="project" value="TreeGrafter"/>
</dbReference>
<dbReference type="InterPro" id="IPR038377">
    <property type="entry name" value="Na/Glc_symporter_sf"/>
</dbReference>
<evidence type="ECO:0000256" key="1">
    <source>
        <dbReference type="ARBA" id="ARBA00004651"/>
    </source>
</evidence>
<dbReference type="PANTHER" id="PTHR48086">
    <property type="entry name" value="SODIUM/PROLINE SYMPORTER-RELATED"/>
    <property type="match status" value="1"/>
</dbReference>
<accession>A0A1G6TYN1</accession>
<feature type="transmembrane region" description="Helical" evidence="14">
    <location>
        <begin position="437"/>
        <end position="455"/>
    </location>
</feature>
<proteinExistence type="inferred from homology"/>
<protein>
    <submittedName>
        <fullName evidence="15">Na+/proline symporter</fullName>
    </submittedName>
</protein>
<evidence type="ECO:0000256" key="13">
    <source>
        <dbReference type="RuleBase" id="RU362091"/>
    </source>
</evidence>
<name>A0A1G6TYN1_NIADE</name>
<sequence length="644" mass="72206">MKLDWIDAAIVAIYLIAMIIIGLLLKKKASKNMDAYLLGGKTLPFYLLGLSNSSGMFDISGTMWLVYLAFTYGLKSLWIPWLWPVFNQIFMMVYLSVWLRRSGVRTGAEWIGTRFGQGKGARLSHTIVVLYAIIGVIGFLSYGFVGIGKFIEVFLPWSSVAPYLPLRIDPQYAPHLYGIFFTAIATFYGMLGGMKGIVWADVIQFVIKTTAGIVIAVTAITRVSPELLAAHTPAGWNTPFFGWTLDLDWSRLLPVITNKIAEDQYGLFAIFVMMMLFKGIFFSMAGPAPNYDMQKILACKSPREAALMSGSVSVFLLIPRYLMIMGFTVLAVVFFSSDFRLQGTGIDFETILPRAIHQFLGVGLTGLLLAALLSAFMSTFASTVNAAPAYLINDVYLKYINPDASSRVQIRASYVIAVAVVVFSTIIGIYIHNINSVLQWIVSALYGGYIAANVLKWYWWRFNGNGFFWGMLTGIAAAMIIPEFFPDTLPLYYFPVLLLLSLAGCIAGTLTSKPTDMDTLVRFYVKVRPWGFWKPVAEEACNRYPGLRTNTAFGRDMLNVAVGIIWQCCLTLIPMYIVLQQQLSLFNTILVLGITTWILKKNWYDKMNREEEAYNLFMKTLIKEPSGEQGNCGEERQQGQQKYQ</sequence>
<dbReference type="GO" id="GO:0005298">
    <property type="term" value="F:proline:sodium symporter activity"/>
    <property type="evidence" value="ECO:0007669"/>
    <property type="project" value="TreeGrafter"/>
</dbReference>
<feature type="transmembrane region" description="Helical" evidence="14">
    <location>
        <begin position="412"/>
        <end position="431"/>
    </location>
</feature>
<evidence type="ECO:0000256" key="4">
    <source>
        <dbReference type="ARBA" id="ARBA00022475"/>
    </source>
</evidence>
<evidence type="ECO:0000256" key="5">
    <source>
        <dbReference type="ARBA" id="ARBA00022692"/>
    </source>
</evidence>
<evidence type="ECO:0000256" key="11">
    <source>
        <dbReference type="ARBA" id="ARBA00023201"/>
    </source>
</evidence>
<keyword evidence="5 14" id="KW-0812">Transmembrane</keyword>
<feature type="transmembrane region" description="Helical" evidence="14">
    <location>
        <begin position="45"/>
        <end position="69"/>
    </location>
</feature>
<dbReference type="RefSeq" id="WP_090390979.1">
    <property type="nucleotide sequence ID" value="NZ_FMZO01000008.1"/>
</dbReference>
<feature type="transmembrane region" description="Helical" evidence="14">
    <location>
        <begin position="81"/>
        <end position="99"/>
    </location>
</feature>
<gene>
    <name evidence="15" type="ORF">SAMN04487894_10884</name>
</gene>
<dbReference type="Pfam" id="PF00474">
    <property type="entry name" value="SSF"/>
    <property type="match status" value="1"/>
</dbReference>
<comment type="similarity">
    <text evidence="2 13">Belongs to the sodium:solute symporter (SSF) (TC 2.A.21) family.</text>
</comment>
<feature type="transmembrane region" description="Helical" evidence="14">
    <location>
        <begin position="557"/>
        <end position="577"/>
    </location>
</feature>
<evidence type="ECO:0000256" key="7">
    <source>
        <dbReference type="ARBA" id="ARBA00022989"/>
    </source>
</evidence>
<feature type="transmembrane region" description="Helical" evidence="14">
    <location>
        <begin position="583"/>
        <end position="599"/>
    </location>
</feature>
<evidence type="ECO:0000256" key="10">
    <source>
        <dbReference type="ARBA" id="ARBA00023136"/>
    </source>
</evidence>
<feature type="transmembrane region" description="Helical" evidence="14">
    <location>
        <begin position="306"/>
        <end position="335"/>
    </location>
</feature>
<dbReference type="PROSITE" id="PS50283">
    <property type="entry name" value="NA_SOLUT_SYMP_3"/>
    <property type="match status" value="1"/>
</dbReference>
<dbReference type="STRING" id="1285928.SAMN04487894_10884"/>
<evidence type="ECO:0000313" key="16">
    <source>
        <dbReference type="Proteomes" id="UP000198757"/>
    </source>
</evidence>
<dbReference type="EMBL" id="FMZO01000008">
    <property type="protein sequence ID" value="SDD34173.1"/>
    <property type="molecule type" value="Genomic_DNA"/>
</dbReference>
<feature type="transmembrane region" description="Helical" evidence="14">
    <location>
        <begin position="171"/>
        <end position="191"/>
    </location>
</feature>
<keyword evidence="10 14" id="KW-0472">Membrane</keyword>
<keyword evidence="3" id="KW-0813">Transport</keyword>
<keyword evidence="6" id="KW-0769">Symport</keyword>
<keyword evidence="4" id="KW-1003">Cell membrane</keyword>
<evidence type="ECO:0000256" key="12">
    <source>
        <dbReference type="ARBA" id="ARBA00033708"/>
    </source>
</evidence>
<comment type="subcellular location">
    <subcellularLocation>
        <location evidence="1">Cell membrane</location>
        <topology evidence="1">Multi-pass membrane protein</topology>
    </subcellularLocation>
</comment>
<feature type="transmembrane region" description="Helical" evidence="14">
    <location>
        <begin position="491"/>
        <end position="510"/>
    </location>
</feature>
<feature type="transmembrane region" description="Helical" evidence="14">
    <location>
        <begin position="467"/>
        <end position="485"/>
    </location>
</feature>
<evidence type="ECO:0000256" key="6">
    <source>
        <dbReference type="ARBA" id="ARBA00022847"/>
    </source>
</evidence>
<feature type="transmembrane region" description="Helical" evidence="14">
    <location>
        <begin position="198"/>
        <end position="220"/>
    </location>
</feature>
<dbReference type="GO" id="GO:0015193">
    <property type="term" value="F:L-proline transmembrane transporter activity"/>
    <property type="evidence" value="ECO:0007669"/>
    <property type="project" value="TreeGrafter"/>
</dbReference>
<dbReference type="OrthoDB" id="9761931at2"/>
<keyword evidence="8" id="KW-0915">Sodium</keyword>
<keyword evidence="9" id="KW-0406">Ion transport</keyword>
<reference evidence="16" key="1">
    <citation type="submission" date="2016-10" db="EMBL/GenBank/DDBJ databases">
        <authorList>
            <person name="Varghese N."/>
            <person name="Submissions S."/>
        </authorList>
    </citation>
    <scope>NUCLEOTIDE SEQUENCE [LARGE SCALE GENOMIC DNA]</scope>
    <source>
        <strain evidence="16">DSM 25811 / CCM 8410 / LMG 26954 / E90</strain>
    </source>
</reference>
<dbReference type="GO" id="GO:0005886">
    <property type="term" value="C:plasma membrane"/>
    <property type="evidence" value="ECO:0007669"/>
    <property type="project" value="UniProtKB-SubCell"/>
</dbReference>
<dbReference type="PANTHER" id="PTHR48086:SF3">
    <property type="entry name" value="SODIUM_PROLINE SYMPORTER"/>
    <property type="match status" value="1"/>
</dbReference>
<feature type="transmembrane region" description="Helical" evidence="14">
    <location>
        <begin position="355"/>
        <end position="376"/>
    </location>
</feature>
<evidence type="ECO:0000313" key="15">
    <source>
        <dbReference type="EMBL" id="SDD34173.1"/>
    </source>
</evidence>
<keyword evidence="16" id="KW-1185">Reference proteome</keyword>
<evidence type="ECO:0000256" key="8">
    <source>
        <dbReference type="ARBA" id="ARBA00023053"/>
    </source>
</evidence>
<comment type="catalytic activity">
    <reaction evidence="12">
        <text>L-proline(in) + Na(+)(in) = L-proline(out) + Na(+)(out)</text>
        <dbReference type="Rhea" id="RHEA:28967"/>
        <dbReference type="ChEBI" id="CHEBI:29101"/>
        <dbReference type="ChEBI" id="CHEBI:60039"/>
    </reaction>
</comment>
<evidence type="ECO:0000256" key="3">
    <source>
        <dbReference type="ARBA" id="ARBA00022448"/>
    </source>
</evidence>
<evidence type="ECO:0000256" key="14">
    <source>
        <dbReference type="SAM" id="Phobius"/>
    </source>
</evidence>